<dbReference type="InterPro" id="IPR035992">
    <property type="entry name" value="Ricin_B-like_lectins"/>
</dbReference>
<dbReference type="SUPFAM" id="SSF50370">
    <property type="entry name" value="Ricin B-like lectins"/>
    <property type="match status" value="1"/>
</dbReference>
<dbReference type="EMBL" id="CP157804">
    <property type="protein sequence ID" value="XBQ22767.1"/>
    <property type="molecule type" value="Genomic_DNA"/>
</dbReference>
<protein>
    <submittedName>
        <fullName evidence="2">RICIN domain-containing protein</fullName>
    </submittedName>
</protein>
<dbReference type="KEGG" id="fld:ABNE31_14305"/>
<dbReference type="PROSITE" id="PS51257">
    <property type="entry name" value="PROKAR_LIPOPROTEIN"/>
    <property type="match status" value="1"/>
</dbReference>
<proteinExistence type="predicted"/>
<name>A0AAU7MX16_9FLAO</name>
<dbReference type="Pfam" id="PF14200">
    <property type="entry name" value="RicinB_lectin_2"/>
    <property type="match status" value="1"/>
</dbReference>
<evidence type="ECO:0000313" key="2">
    <source>
        <dbReference type="EMBL" id="XBQ22767.1"/>
    </source>
</evidence>
<dbReference type="Gene3D" id="2.80.10.50">
    <property type="match status" value="1"/>
</dbReference>
<dbReference type="RefSeq" id="WP_349351596.1">
    <property type="nucleotide sequence ID" value="NZ_CP157804.1"/>
</dbReference>
<sequence>MKLLRYQKTALALIVGILFSCSHELQQVDLTHSDMSILESSNSFNLVSSISNHHYVQNLDIVLGDVKQGQIYNLYTTTTEIDNILDGFESMGVGGIRITIFAEGVNPNKPMFDYFYTEAKARGFKIFANPMEYRGGQKIANGMGPDQGTGPSVLGSTTATETLINRVIDFAQEYAVDWICPFNEDGGPGKHWTAAQMNTIFSSVHAANLNGAQLIGPCTYGIPEGIAVLNNTNIKDYISIATTHNLGFHHDKWPDFIAAAGPLPVWDSETNNRKKFPDKDVRIDAAINAGVDGLVLYNSLKGIDWTDGTLTGTGVNANSGQDFKDKITQYYFVQNKETGDRIKPYTNFDNNSLIVEVPSYWNGVYSQWELVPVENGWYRLKNRGGGTYVRPETNNDFSNILSKTSFYGTALHVQWRTNDAGNGFVFIENRGTGKVLNARNYDDLGNNNDVEVIKIQQVPNFWTGNWSQWQLIEAN</sequence>
<feature type="domain" description="Ricin B lectin" evidence="1">
    <location>
        <begin position="367"/>
        <end position="450"/>
    </location>
</feature>
<gene>
    <name evidence="2" type="ORF">ABNE31_14305</name>
</gene>
<evidence type="ECO:0000259" key="1">
    <source>
        <dbReference type="Pfam" id="PF14200"/>
    </source>
</evidence>
<dbReference type="SUPFAM" id="SSF51445">
    <property type="entry name" value="(Trans)glycosidases"/>
    <property type="match status" value="1"/>
</dbReference>
<dbReference type="InterPro" id="IPR017853">
    <property type="entry name" value="GH"/>
</dbReference>
<dbReference type="CDD" id="cd23432">
    <property type="entry name" value="beta-trefoil_Ricin_EndoBetaGal-like"/>
    <property type="match status" value="1"/>
</dbReference>
<organism evidence="2">
    <name type="scientific">Flagellimonas sp. MMG031</name>
    <dbReference type="NCBI Taxonomy" id="3158549"/>
    <lineage>
        <taxon>Bacteria</taxon>
        <taxon>Pseudomonadati</taxon>
        <taxon>Bacteroidota</taxon>
        <taxon>Flavobacteriia</taxon>
        <taxon>Flavobacteriales</taxon>
        <taxon>Flavobacteriaceae</taxon>
        <taxon>Flagellimonas</taxon>
    </lineage>
</organism>
<accession>A0AAU7MX16</accession>
<dbReference type="InterPro" id="IPR000772">
    <property type="entry name" value="Ricin_B_lectin"/>
</dbReference>
<reference evidence="2" key="1">
    <citation type="submission" date="2024-05" db="EMBL/GenBank/DDBJ databases">
        <title>Draft Genome Sequences of Flagellimonas sp. MMG031 and Marinobacter sp. MMG032 Isolated from the dinoflagellate Symbiodinium pilosum.</title>
        <authorList>
            <person name="Shikuma N.J."/>
            <person name="Farrell M.V."/>
        </authorList>
    </citation>
    <scope>NUCLEOTIDE SEQUENCE</scope>
    <source>
        <strain evidence="2">MMG031</strain>
    </source>
</reference>
<dbReference type="AlphaFoldDB" id="A0AAU7MX16"/>